<keyword evidence="2" id="KW-1185">Reference proteome</keyword>
<accession>A0A8J2Q6G7</accession>
<evidence type="ECO:0000313" key="1">
    <source>
        <dbReference type="EMBL" id="CAG7836611.1"/>
    </source>
</evidence>
<protein>
    <recommendedName>
        <fullName evidence="3">EF-hand domain-containing protein</fullName>
    </recommendedName>
</protein>
<evidence type="ECO:0008006" key="3">
    <source>
        <dbReference type="Google" id="ProtNLM"/>
    </source>
</evidence>
<gene>
    <name evidence="1" type="ORF">AFUS01_LOCUS45841</name>
</gene>
<dbReference type="EMBL" id="CAJVCH010571093">
    <property type="protein sequence ID" value="CAG7836611.1"/>
    <property type="molecule type" value="Genomic_DNA"/>
</dbReference>
<comment type="caution">
    <text evidence="1">The sequence shown here is derived from an EMBL/GenBank/DDBJ whole genome shotgun (WGS) entry which is preliminary data.</text>
</comment>
<organism evidence="1 2">
    <name type="scientific">Allacma fusca</name>
    <dbReference type="NCBI Taxonomy" id="39272"/>
    <lineage>
        <taxon>Eukaryota</taxon>
        <taxon>Metazoa</taxon>
        <taxon>Ecdysozoa</taxon>
        <taxon>Arthropoda</taxon>
        <taxon>Hexapoda</taxon>
        <taxon>Collembola</taxon>
        <taxon>Symphypleona</taxon>
        <taxon>Sminthuridae</taxon>
        <taxon>Allacma</taxon>
    </lineage>
</organism>
<name>A0A8J2Q6G7_9HEXA</name>
<proteinExistence type="predicted"/>
<dbReference type="AlphaFoldDB" id="A0A8J2Q6G7"/>
<reference evidence="1" key="1">
    <citation type="submission" date="2021-06" db="EMBL/GenBank/DDBJ databases">
        <authorList>
            <person name="Hodson N. C."/>
            <person name="Mongue J. A."/>
            <person name="Jaron S. K."/>
        </authorList>
    </citation>
    <scope>NUCLEOTIDE SEQUENCE</scope>
</reference>
<dbReference type="Proteomes" id="UP000708208">
    <property type="component" value="Unassembled WGS sequence"/>
</dbReference>
<evidence type="ECO:0000313" key="2">
    <source>
        <dbReference type="Proteomes" id="UP000708208"/>
    </source>
</evidence>
<sequence>MPSENVNVEAKQNLMNKLFRRSSLTPSWEEGKIKASAMATILNQMGQKVDELELNRLIARLDRFNTGTLDYDAYTKICERFLTDPAAIERGAGDQFAFKHLITLNDFATP</sequence>